<name>A0ABW2UU39_9BACI</name>
<dbReference type="Proteomes" id="UP001596620">
    <property type="component" value="Unassembled WGS sequence"/>
</dbReference>
<proteinExistence type="predicted"/>
<evidence type="ECO:0000256" key="1">
    <source>
        <dbReference type="ARBA" id="ARBA00022500"/>
    </source>
</evidence>
<gene>
    <name evidence="4" type="ORF">ACFQU8_00995</name>
</gene>
<dbReference type="CDD" id="cd17909">
    <property type="entry name" value="CheC_ClassI"/>
    <property type="match status" value="1"/>
</dbReference>
<comment type="caution">
    <text evidence="4">The sequence shown here is derived from an EMBL/GenBank/DDBJ whole genome shotgun (WGS) entry which is preliminary data.</text>
</comment>
<keyword evidence="5" id="KW-1185">Reference proteome</keyword>
<dbReference type="RefSeq" id="WP_382357287.1">
    <property type="nucleotide sequence ID" value="NZ_JBHTGR010000001.1"/>
</dbReference>
<evidence type="ECO:0000256" key="2">
    <source>
        <dbReference type="ARBA" id="ARBA00022801"/>
    </source>
</evidence>
<accession>A0ABW2UU39</accession>
<keyword evidence="2" id="KW-0378">Hydrolase</keyword>
<dbReference type="InterPro" id="IPR028976">
    <property type="entry name" value="CheC-like_sf"/>
</dbReference>
<dbReference type="PANTHER" id="PTHR43693:SF1">
    <property type="entry name" value="PROTEIN PHOSPHATASE CHEZ"/>
    <property type="match status" value="1"/>
</dbReference>
<evidence type="ECO:0000313" key="5">
    <source>
        <dbReference type="Proteomes" id="UP001596620"/>
    </source>
</evidence>
<dbReference type="InterPro" id="IPR007597">
    <property type="entry name" value="CheC"/>
</dbReference>
<keyword evidence="1" id="KW-0145">Chemotaxis</keyword>
<organism evidence="4 5">
    <name type="scientific">Lentibacillus kimchii</name>
    <dbReference type="NCBI Taxonomy" id="1542911"/>
    <lineage>
        <taxon>Bacteria</taxon>
        <taxon>Bacillati</taxon>
        <taxon>Bacillota</taxon>
        <taxon>Bacilli</taxon>
        <taxon>Bacillales</taxon>
        <taxon>Bacillaceae</taxon>
        <taxon>Lentibacillus</taxon>
    </lineage>
</organism>
<dbReference type="EMBL" id="JBHTGR010000001">
    <property type="protein sequence ID" value="MFC7745817.1"/>
    <property type="molecule type" value="Genomic_DNA"/>
</dbReference>
<dbReference type="PANTHER" id="PTHR43693">
    <property type="entry name" value="PROTEIN PHOSPHATASE CHEZ"/>
    <property type="match status" value="1"/>
</dbReference>
<feature type="domain" description="CheC-like protein" evidence="3">
    <location>
        <begin position="10"/>
        <end position="45"/>
    </location>
</feature>
<feature type="domain" description="CheC-like protein" evidence="3">
    <location>
        <begin position="113"/>
        <end position="147"/>
    </location>
</feature>
<protein>
    <submittedName>
        <fullName evidence="4">Chemotaxis protein CheC</fullName>
    </submittedName>
</protein>
<evidence type="ECO:0000313" key="4">
    <source>
        <dbReference type="EMBL" id="MFC7745817.1"/>
    </source>
</evidence>
<dbReference type="SUPFAM" id="SSF103039">
    <property type="entry name" value="CheC-like"/>
    <property type="match status" value="1"/>
</dbReference>
<dbReference type="Gene3D" id="3.40.1550.10">
    <property type="entry name" value="CheC-like"/>
    <property type="match status" value="1"/>
</dbReference>
<dbReference type="Pfam" id="PF04509">
    <property type="entry name" value="CheC"/>
    <property type="match status" value="2"/>
</dbReference>
<sequence>MDKGNGLSAMQMDALREAGNIGAAHAATSMSSLMNKKIDMEVPFVDIVPFADILDWMGGPDSPVASTLIHISGDVCGKVYFMLAVDEAETFVKYASDEQHVQLIDQDETNLFGASVFKEIGNILTGSYMSAISDFTGLHIQPSVPQLQIDMAGAILSDAVIDVSRSTDYVLIVDTVIRYSGQKNPVNGQFLFLPDPESLATLFRALGMAGNE</sequence>
<evidence type="ECO:0000259" key="3">
    <source>
        <dbReference type="Pfam" id="PF04509"/>
    </source>
</evidence>
<reference evidence="5" key="1">
    <citation type="journal article" date="2019" name="Int. J. Syst. Evol. Microbiol.">
        <title>The Global Catalogue of Microorganisms (GCM) 10K type strain sequencing project: providing services to taxonomists for standard genome sequencing and annotation.</title>
        <authorList>
            <consortium name="The Broad Institute Genomics Platform"/>
            <consortium name="The Broad Institute Genome Sequencing Center for Infectious Disease"/>
            <person name="Wu L."/>
            <person name="Ma J."/>
        </authorList>
    </citation>
    <scope>NUCLEOTIDE SEQUENCE [LARGE SCALE GENOMIC DNA]</scope>
    <source>
        <strain evidence="5">JCM 30234</strain>
    </source>
</reference>
<dbReference type="InterPro" id="IPR050992">
    <property type="entry name" value="CheZ_family_phosphatases"/>
</dbReference>